<sequence>MGQKINFGLIWSDFLVCVCCGPNMIVANYKRTYDFLSSIAVFLRAVLSTDSPTRAADLCSFSRVTMGLLAVPLNTLLAWPGLSGLGRFAVVPYYFCFWLMN</sequence>
<keyword evidence="1" id="KW-1133">Transmembrane helix</keyword>
<reference evidence="2 3" key="1">
    <citation type="submission" date="2021-06" db="EMBL/GenBank/DDBJ databases">
        <authorList>
            <person name="Palmer J.M."/>
        </authorList>
    </citation>
    <scope>NUCLEOTIDE SEQUENCE [LARGE SCALE GENOMIC DNA]</scope>
    <source>
        <strain evidence="3">if_2019</strain>
        <tissue evidence="2">Muscle</tissue>
    </source>
</reference>
<dbReference type="Proteomes" id="UP001482620">
    <property type="component" value="Unassembled WGS sequence"/>
</dbReference>
<feature type="transmembrane region" description="Helical" evidence="1">
    <location>
        <begin position="76"/>
        <end position="100"/>
    </location>
</feature>
<keyword evidence="1" id="KW-0472">Membrane</keyword>
<protein>
    <submittedName>
        <fullName evidence="2">Uncharacterized protein</fullName>
    </submittedName>
</protein>
<evidence type="ECO:0000256" key="1">
    <source>
        <dbReference type="SAM" id="Phobius"/>
    </source>
</evidence>
<organism evidence="2 3">
    <name type="scientific">Ilyodon furcidens</name>
    <name type="common">goldbreast splitfin</name>
    <dbReference type="NCBI Taxonomy" id="33524"/>
    <lineage>
        <taxon>Eukaryota</taxon>
        <taxon>Metazoa</taxon>
        <taxon>Chordata</taxon>
        <taxon>Craniata</taxon>
        <taxon>Vertebrata</taxon>
        <taxon>Euteleostomi</taxon>
        <taxon>Actinopterygii</taxon>
        <taxon>Neopterygii</taxon>
        <taxon>Teleostei</taxon>
        <taxon>Neoteleostei</taxon>
        <taxon>Acanthomorphata</taxon>
        <taxon>Ovalentaria</taxon>
        <taxon>Atherinomorphae</taxon>
        <taxon>Cyprinodontiformes</taxon>
        <taxon>Goodeidae</taxon>
        <taxon>Ilyodon</taxon>
    </lineage>
</organism>
<gene>
    <name evidence="2" type="ORF">ILYODFUR_012684</name>
</gene>
<evidence type="ECO:0000313" key="3">
    <source>
        <dbReference type="Proteomes" id="UP001482620"/>
    </source>
</evidence>
<evidence type="ECO:0000313" key="2">
    <source>
        <dbReference type="EMBL" id="MEQ2228828.1"/>
    </source>
</evidence>
<keyword evidence="1" id="KW-0812">Transmembrane</keyword>
<feature type="transmembrane region" description="Helical" evidence="1">
    <location>
        <begin position="7"/>
        <end position="27"/>
    </location>
</feature>
<keyword evidence="3" id="KW-1185">Reference proteome</keyword>
<comment type="caution">
    <text evidence="2">The sequence shown here is derived from an EMBL/GenBank/DDBJ whole genome shotgun (WGS) entry which is preliminary data.</text>
</comment>
<dbReference type="EMBL" id="JAHRIQ010024176">
    <property type="protein sequence ID" value="MEQ2228828.1"/>
    <property type="molecule type" value="Genomic_DNA"/>
</dbReference>
<accession>A0ABV0T7H2</accession>
<proteinExistence type="predicted"/>
<name>A0ABV0T7H2_9TELE</name>